<dbReference type="SUPFAM" id="SSF53927">
    <property type="entry name" value="Cytidine deaminase-like"/>
    <property type="match status" value="1"/>
</dbReference>
<dbReference type="AlphaFoldDB" id="A0A0J7XI51"/>
<evidence type="ECO:0000313" key="6">
    <source>
        <dbReference type="Proteomes" id="UP000052268"/>
    </source>
</evidence>
<sequence>MRLCRHPAYPQLSKDSRRAPQHACHSAHLPRHEPGTTGARKLDDTQTTGAVAIRALRSDYTEAAGKRTDLSVPAEAPIAIETNGIAYAVMMATPIDLSDFVTGFLMAEGLALVGEVGDVALHATDNGEWGAGYVARVNLPSERLGPILERARRRVGDSSCGICGIEGVEAALRPLPMLARRSAAKPQAIRRGLVAMREGQALGRRTRATHAAAFCDEEGRVLLLREDVGRHNALDKLVGALARAGIEAGQGFIIMTSRCSYELVEKTVRAGCPLLVTISAPTDLAVRRARAAGLALAVVARDDSMLIVDPGPSFVEE</sequence>
<feature type="active site" description="Cysteine persulfide intermediate" evidence="3">
    <location>
        <position position="160"/>
    </location>
</feature>
<dbReference type="OrthoDB" id="3197277at2"/>
<dbReference type="NCBIfam" id="TIGR00129">
    <property type="entry name" value="fdhD_narQ"/>
    <property type="match status" value="1"/>
</dbReference>
<organism evidence="5 6">
    <name type="scientific">Novosphingobium barchaimii LL02</name>
    <dbReference type="NCBI Taxonomy" id="1114963"/>
    <lineage>
        <taxon>Bacteria</taxon>
        <taxon>Pseudomonadati</taxon>
        <taxon>Pseudomonadota</taxon>
        <taxon>Alphaproteobacteria</taxon>
        <taxon>Sphingomonadales</taxon>
        <taxon>Sphingomonadaceae</taxon>
        <taxon>Novosphingobium</taxon>
    </lineage>
</organism>
<comment type="caution">
    <text evidence="5">The sequence shown here is derived from an EMBL/GenBank/DDBJ whole genome shotgun (WGS) entry which is preliminary data.</text>
</comment>
<dbReference type="Gene3D" id="3.40.140.10">
    <property type="entry name" value="Cytidine Deaminase, domain 2"/>
    <property type="match status" value="1"/>
</dbReference>
<comment type="caution">
    <text evidence="3">Lacks conserved residue(s) required for the propagation of feature annotation.</text>
</comment>
<dbReference type="PANTHER" id="PTHR30592">
    <property type="entry name" value="FORMATE DEHYDROGENASE"/>
    <property type="match status" value="1"/>
</dbReference>
<evidence type="ECO:0000256" key="4">
    <source>
        <dbReference type="SAM" id="MobiDB-lite"/>
    </source>
</evidence>
<keyword evidence="1 3" id="KW-0963">Cytoplasm</keyword>
<dbReference type="EMBL" id="JACU01000014">
    <property type="protein sequence ID" value="KMS50828.1"/>
    <property type="molecule type" value="Genomic_DNA"/>
</dbReference>
<dbReference type="HAMAP" id="MF_00187">
    <property type="entry name" value="FdhD"/>
    <property type="match status" value="1"/>
</dbReference>
<dbReference type="InterPro" id="IPR016193">
    <property type="entry name" value="Cytidine_deaminase-like"/>
</dbReference>
<keyword evidence="2 3" id="KW-0501">Molybdenum cofactor biosynthesis</keyword>
<feature type="region of interest" description="Disordered" evidence="4">
    <location>
        <begin position="1"/>
        <end position="45"/>
    </location>
</feature>
<dbReference type="InterPro" id="IPR003786">
    <property type="entry name" value="FdhD"/>
</dbReference>
<name>A0A0J7XI51_9SPHN</name>
<accession>A0A0J7XI51</accession>
<evidence type="ECO:0000256" key="3">
    <source>
        <dbReference type="HAMAP-Rule" id="MF_00187"/>
    </source>
</evidence>
<reference evidence="5 6" key="1">
    <citation type="journal article" date="2015" name="G3 (Bethesda)">
        <title>Insights into Ongoing Evolution of the Hexachlorocyclohexane Catabolic Pathway from Comparative Genomics of Ten Sphingomonadaceae Strains.</title>
        <authorList>
            <person name="Pearce S.L."/>
            <person name="Oakeshott J.G."/>
            <person name="Pandey G."/>
        </authorList>
    </citation>
    <scope>NUCLEOTIDE SEQUENCE [LARGE SCALE GENOMIC DNA]</scope>
    <source>
        <strain evidence="5 6">LL02</strain>
    </source>
</reference>
<dbReference type="RefSeq" id="WP_082699975.1">
    <property type="nucleotide sequence ID" value="NZ_KQ130460.1"/>
</dbReference>
<dbReference type="Pfam" id="PF02634">
    <property type="entry name" value="FdhD-NarQ"/>
    <property type="match status" value="1"/>
</dbReference>
<evidence type="ECO:0000313" key="5">
    <source>
        <dbReference type="EMBL" id="KMS50828.1"/>
    </source>
</evidence>
<dbReference type="Gene3D" id="3.10.20.10">
    <property type="match status" value="1"/>
</dbReference>
<dbReference type="GO" id="GO:0005737">
    <property type="term" value="C:cytoplasm"/>
    <property type="evidence" value="ECO:0007669"/>
    <property type="project" value="UniProtKB-SubCell"/>
</dbReference>
<protein>
    <recommendedName>
        <fullName evidence="3">Sulfur carrier protein FdhD</fullName>
    </recommendedName>
</protein>
<evidence type="ECO:0000256" key="2">
    <source>
        <dbReference type="ARBA" id="ARBA00023150"/>
    </source>
</evidence>
<comment type="similarity">
    <text evidence="3">Belongs to the FdhD family.</text>
</comment>
<comment type="subcellular location">
    <subcellularLocation>
        <location evidence="3">Cytoplasm</location>
    </subcellularLocation>
</comment>
<dbReference type="PIRSF" id="PIRSF015626">
    <property type="entry name" value="FdhD"/>
    <property type="match status" value="1"/>
</dbReference>
<evidence type="ECO:0000256" key="1">
    <source>
        <dbReference type="ARBA" id="ARBA00022490"/>
    </source>
</evidence>
<comment type="function">
    <text evidence="3">Required for formate dehydrogenase (FDH) activity. Acts as a sulfur carrier protein that transfers sulfur from IscS to the molybdenum cofactor prior to its insertion into FDH.</text>
</comment>
<dbReference type="GO" id="GO:0097163">
    <property type="term" value="F:sulfur carrier activity"/>
    <property type="evidence" value="ECO:0007669"/>
    <property type="project" value="UniProtKB-UniRule"/>
</dbReference>
<dbReference type="GO" id="GO:0006777">
    <property type="term" value="P:Mo-molybdopterin cofactor biosynthetic process"/>
    <property type="evidence" value="ECO:0007669"/>
    <property type="project" value="UniProtKB-UniRule"/>
</dbReference>
<dbReference type="PATRIC" id="fig|1114963.3.peg.4729"/>
<dbReference type="GO" id="GO:0016783">
    <property type="term" value="F:sulfurtransferase activity"/>
    <property type="evidence" value="ECO:0007669"/>
    <property type="project" value="InterPro"/>
</dbReference>
<proteinExistence type="inferred from homology"/>
<feature type="compositionally biased region" description="Basic and acidic residues" evidence="4">
    <location>
        <begin position="30"/>
        <end position="44"/>
    </location>
</feature>
<gene>
    <name evidence="3" type="primary">fdhD</name>
    <name evidence="5" type="ORF">V474_05420</name>
</gene>
<keyword evidence="6" id="KW-1185">Reference proteome</keyword>
<dbReference type="PANTHER" id="PTHR30592:SF1">
    <property type="entry name" value="SULFUR CARRIER PROTEIN FDHD"/>
    <property type="match status" value="1"/>
</dbReference>
<dbReference type="Proteomes" id="UP000052268">
    <property type="component" value="Unassembled WGS sequence"/>
</dbReference>